<proteinExistence type="predicted"/>
<accession>A0A5B0KS50</accession>
<organism evidence="1 2">
    <name type="scientific">Azospirillum argentinense</name>
    <dbReference type="NCBI Taxonomy" id="2970906"/>
    <lineage>
        <taxon>Bacteria</taxon>
        <taxon>Pseudomonadati</taxon>
        <taxon>Pseudomonadota</taxon>
        <taxon>Alphaproteobacteria</taxon>
        <taxon>Rhodospirillales</taxon>
        <taxon>Azospirillaceae</taxon>
        <taxon>Azospirillum</taxon>
    </lineage>
</organism>
<sequence>MSSEPDPILPLRQEWQAGIVQAEVLRSEWSRLEQRLLQCVGANRFEETMSAGGPGAGDLLDIEARQLELDRSLDALIRRIIDQPSQTCVGIATKLALAVELTDPIERADPPWQLVQAALNELSTAGQTCPA</sequence>
<dbReference type="AlphaFoldDB" id="A0A5B0KS50"/>
<reference evidence="1 2" key="1">
    <citation type="submission" date="2019-07" db="EMBL/GenBank/DDBJ databases">
        <title>Genome sequencing of the stress-tolerant strain Azospirillum brasilense Az19.</title>
        <authorList>
            <person name="Maroniche G.A."/>
            <person name="Garcia J.E."/>
            <person name="Pagnussat L."/>
            <person name="Amenta M."/>
            <person name="Creus C.M."/>
        </authorList>
    </citation>
    <scope>NUCLEOTIDE SEQUENCE [LARGE SCALE GENOMIC DNA]</scope>
    <source>
        <strain evidence="1 2">Az19</strain>
    </source>
</reference>
<gene>
    <name evidence="1" type="ORF">FH063_006544</name>
</gene>
<comment type="caution">
    <text evidence="1">The sequence shown here is derived from an EMBL/GenBank/DDBJ whole genome shotgun (WGS) entry which is preliminary data.</text>
</comment>
<dbReference type="Proteomes" id="UP000325333">
    <property type="component" value="Unassembled WGS sequence"/>
</dbReference>
<evidence type="ECO:0000313" key="2">
    <source>
        <dbReference type="Proteomes" id="UP000325333"/>
    </source>
</evidence>
<dbReference type="EMBL" id="VEWN01000010">
    <property type="protein sequence ID" value="KAA1054288.1"/>
    <property type="molecule type" value="Genomic_DNA"/>
</dbReference>
<protein>
    <submittedName>
        <fullName evidence="1">Uncharacterized protein</fullName>
    </submittedName>
</protein>
<evidence type="ECO:0000313" key="1">
    <source>
        <dbReference type="EMBL" id="KAA1054288.1"/>
    </source>
</evidence>
<name>A0A5B0KS50_9PROT</name>